<dbReference type="AlphaFoldDB" id="A0A158AJ58"/>
<dbReference type="GO" id="GO:0016757">
    <property type="term" value="F:glycosyltransferase activity"/>
    <property type="evidence" value="ECO:0007669"/>
    <property type="project" value="UniProtKB-KW"/>
</dbReference>
<keyword evidence="4" id="KW-1185">Reference proteome</keyword>
<evidence type="ECO:0000256" key="1">
    <source>
        <dbReference type="ARBA" id="ARBA00022676"/>
    </source>
</evidence>
<comment type="caution">
    <text evidence="3">The sequence shown here is derived from an EMBL/GenBank/DDBJ whole genome shotgun (WGS) entry which is preliminary data.</text>
</comment>
<name>A0A158AJ58_9BURK</name>
<organism evidence="3 4">
    <name type="scientific">Caballeronia calidae</name>
    <dbReference type="NCBI Taxonomy" id="1777139"/>
    <lineage>
        <taxon>Bacteria</taxon>
        <taxon>Pseudomonadati</taxon>
        <taxon>Pseudomonadota</taxon>
        <taxon>Betaproteobacteria</taxon>
        <taxon>Burkholderiales</taxon>
        <taxon>Burkholderiaceae</taxon>
        <taxon>Caballeronia</taxon>
    </lineage>
</organism>
<dbReference type="OrthoDB" id="8829532at2"/>
<evidence type="ECO:0000313" key="4">
    <source>
        <dbReference type="Proteomes" id="UP000071859"/>
    </source>
</evidence>
<dbReference type="Gene3D" id="3.90.550.10">
    <property type="entry name" value="Spore Coat Polysaccharide Biosynthesis Protein SpsA, Chain A"/>
    <property type="match status" value="1"/>
</dbReference>
<dbReference type="GO" id="GO:0006487">
    <property type="term" value="P:protein N-linked glycosylation"/>
    <property type="evidence" value="ECO:0007669"/>
    <property type="project" value="TreeGrafter"/>
</dbReference>
<evidence type="ECO:0000256" key="2">
    <source>
        <dbReference type="ARBA" id="ARBA00022679"/>
    </source>
</evidence>
<dbReference type="PANTHER" id="PTHR31306">
    <property type="entry name" value="ALPHA-1,6-MANNOSYLTRANSFERASE MNN11-RELATED"/>
    <property type="match status" value="1"/>
</dbReference>
<dbReference type="Pfam" id="PF05637">
    <property type="entry name" value="Glyco_transf_34"/>
    <property type="match status" value="1"/>
</dbReference>
<proteinExistence type="predicted"/>
<protein>
    <submittedName>
        <fullName evidence="3">Galactosyl transferase GMA12/MNN10 domain protein</fullName>
    </submittedName>
</protein>
<keyword evidence="1" id="KW-0328">Glycosyltransferase</keyword>
<dbReference type="PANTHER" id="PTHR31306:SF4">
    <property type="entry name" value="ALPHA-1,2-GALACTOSYLTRANSFERASE"/>
    <property type="match status" value="1"/>
</dbReference>
<dbReference type="GO" id="GO:0016020">
    <property type="term" value="C:membrane"/>
    <property type="evidence" value="ECO:0007669"/>
    <property type="project" value="InterPro"/>
</dbReference>
<evidence type="ECO:0000313" key="3">
    <source>
        <dbReference type="EMBL" id="SAK57775.1"/>
    </source>
</evidence>
<sequence length="432" mass="49849">MIVISLLFDHAPGALANHRRYARAHGYRHVELDFAELSGSANAVRWVYKYETLLRHLRQAEHNEIVLLLSENAAILRPVPLPELMAGRDWLIACTESELPQTDVLMFRNTQAVREKVADLVSRCRLGVVLPQEEAEVLHAFSACPPQFRIGDVYAVVPAAASLQSVWATWKAFSVSIRDERQHRRFRAALIEHVNECGTLGVPYLTLTEAGERDTSAHSVFQPNRPVAIVMLHTPNVARYGRIAEDNFRRYCERQGYTLYVHRDIPAHLNDGKSAGNWYKAALLREYLPNHQWVFWLDADVLVNDMNRRLEPFTHGRETVLARDVGTWTFNSGIMGFERNQRNYDAFARIMEACESLEDRSHVYASRGDQHYFIRAFEAMPGFDAAQIHDFIDINTPWIYRRPDSFMVHYVGMWQDNRALLMHYDLKHSAME</sequence>
<accession>A0A158AJ58</accession>
<dbReference type="SUPFAM" id="SSF53448">
    <property type="entry name" value="Nucleotide-diphospho-sugar transferases"/>
    <property type="match status" value="1"/>
</dbReference>
<dbReference type="EMBL" id="FCOX02000006">
    <property type="protein sequence ID" value="SAK57775.1"/>
    <property type="molecule type" value="Genomic_DNA"/>
</dbReference>
<gene>
    <name evidence="3" type="ORF">AWB78_01677</name>
</gene>
<dbReference type="InterPro" id="IPR029044">
    <property type="entry name" value="Nucleotide-diphossugar_trans"/>
</dbReference>
<dbReference type="Proteomes" id="UP000071859">
    <property type="component" value="Unassembled WGS sequence"/>
</dbReference>
<reference evidence="3" key="1">
    <citation type="submission" date="2016-01" db="EMBL/GenBank/DDBJ databases">
        <authorList>
            <person name="Peeters C."/>
        </authorList>
    </citation>
    <scope>NUCLEOTIDE SEQUENCE</scope>
    <source>
        <strain evidence="3">LMG 29321</strain>
    </source>
</reference>
<dbReference type="InterPro" id="IPR008630">
    <property type="entry name" value="Glyco_trans_34"/>
</dbReference>
<keyword evidence="2 3" id="KW-0808">Transferase</keyword>